<dbReference type="RefSeq" id="WP_013721582.1">
    <property type="nucleotide sequence ID" value="NC_015422.1"/>
</dbReference>
<dbReference type="SMART" id="SM00901">
    <property type="entry name" value="FRG"/>
    <property type="match status" value="1"/>
</dbReference>
<dbReference type="InterPro" id="IPR014966">
    <property type="entry name" value="FRG-dom"/>
</dbReference>
<gene>
    <name evidence="2" type="ordered locus">Alide2_1085</name>
</gene>
<dbReference type="AlphaFoldDB" id="F4GAD7"/>
<dbReference type="OrthoDB" id="9816036at2"/>
<evidence type="ECO:0000313" key="2">
    <source>
        <dbReference type="EMBL" id="AEB83492.1"/>
    </source>
</evidence>
<dbReference type="Proteomes" id="UP000007938">
    <property type="component" value="Chromosome"/>
</dbReference>
<sequence length="283" mass="31641">MNLTEITRAEIASPSDLMTWAEHLERLNIEQGPMLFRGQAETYANLQPTLARATQGGAYDVAALLERRLITNFRTHYRDLKTLPADMPSADDVGARSDVDVLSLMQHYEVPSRLLDWSASVWVAAYFACASSASKDAELWFVDSSLLDLTPDELPASAVRERIAASIGGRPAEYHPRWGMPLLAVVEPASNARLAAQHGRLTASDNATVDHAQLLWRLATLRHGNERTGQSFGRHIIRASRKRDILRFLSEEKGVSAKSLFPDIVGLGRFLRWEFEALRTELY</sequence>
<reference evidence="2 3" key="2">
    <citation type="submission" date="2011-04" db="EMBL/GenBank/DDBJ databases">
        <title>Complete sequence of chromosome of Alicycliphilus denitrificans K601.</title>
        <authorList>
            <consortium name="US DOE Joint Genome Institute"/>
            <person name="Lucas S."/>
            <person name="Han J."/>
            <person name="Lapidus A."/>
            <person name="Cheng J.-F."/>
            <person name="Goodwin L."/>
            <person name="Pitluck S."/>
            <person name="Peters L."/>
            <person name="Zeytun A."/>
            <person name="Detter J.C."/>
            <person name="Han C."/>
            <person name="Tapia R."/>
            <person name="Land M."/>
            <person name="Hauser L."/>
            <person name="Kyrpides N."/>
            <person name="Ivanova N."/>
            <person name="Mikhailova N."/>
            <person name="Pagani I."/>
            <person name="Oosterkamp M."/>
            <person name="Pieper D."/>
            <person name="van Berkel W."/>
            <person name="Langenhoff A."/>
            <person name="Smidt H."/>
            <person name="Stams A."/>
            <person name="Woyke T."/>
        </authorList>
    </citation>
    <scope>NUCLEOTIDE SEQUENCE [LARGE SCALE GENOMIC DNA]</scope>
    <source>
        <strain evidence="3">DSM 14773 / CIP 107495 / K601</strain>
    </source>
</reference>
<proteinExistence type="predicted"/>
<dbReference type="Pfam" id="PF08867">
    <property type="entry name" value="FRG"/>
    <property type="match status" value="1"/>
</dbReference>
<evidence type="ECO:0000313" key="3">
    <source>
        <dbReference type="Proteomes" id="UP000007938"/>
    </source>
</evidence>
<protein>
    <submittedName>
        <fullName evidence="2">FRG domain protein</fullName>
    </submittedName>
</protein>
<evidence type="ECO:0000259" key="1">
    <source>
        <dbReference type="SMART" id="SM00901"/>
    </source>
</evidence>
<dbReference type="EMBL" id="CP002657">
    <property type="protein sequence ID" value="AEB83492.1"/>
    <property type="molecule type" value="Genomic_DNA"/>
</dbReference>
<dbReference type="HOGENOM" id="CLU_1096784_0_0_4"/>
<dbReference type="KEGG" id="adk:Alide2_1085"/>
<reference evidence="2 3" key="1">
    <citation type="journal article" date="2011" name="J. Bacteriol.">
        <title>Genome Sequences of Alicycliphilus denitrificans Strains BC and K601T.</title>
        <authorList>
            <person name="Oosterkamp M.J."/>
            <person name="Veuskens T."/>
            <person name="Plugge C.M."/>
            <person name="Langenhoff A.A."/>
            <person name="Gerritse J."/>
            <person name="van Berkel W.J."/>
            <person name="Pieper D.H."/>
            <person name="Junca H."/>
            <person name="Goodwin L.A."/>
            <person name="Daligault H.E."/>
            <person name="Bruce D.C."/>
            <person name="Detter J.C."/>
            <person name="Tapia R."/>
            <person name="Han C.S."/>
            <person name="Land M.L."/>
            <person name="Hauser L.J."/>
            <person name="Smidt H."/>
            <person name="Stams A.J."/>
        </authorList>
    </citation>
    <scope>NUCLEOTIDE SEQUENCE [LARGE SCALE GENOMIC DNA]</scope>
    <source>
        <strain evidence="3">DSM 14773 / CIP 107495 / K601</strain>
    </source>
</reference>
<feature type="domain" description="FRG" evidence="1">
    <location>
        <begin position="30"/>
        <end position="140"/>
    </location>
</feature>
<name>F4GAD7_ALIDK</name>
<keyword evidence="3" id="KW-1185">Reference proteome</keyword>
<organism evidence="2 3">
    <name type="scientific">Alicycliphilus denitrificans (strain DSM 14773 / CIP 107495 / K601)</name>
    <dbReference type="NCBI Taxonomy" id="596154"/>
    <lineage>
        <taxon>Bacteria</taxon>
        <taxon>Pseudomonadati</taxon>
        <taxon>Pseudomonadota</taxon>
        <taxon>Betaproteobacteria</taxon>
        <taxon>Burkholderiales</taxon>
        <taxon>Comamonadaceae</taxon>
        <taxon>Alicycliphilus</taxon>
    </lineage>
</organism>
<accession>F4GAD7</accession>